<evidence type="ECO:0000313" key="3">
    <source>
        <dbReference type="Proteomes" id="UP000824782"/>
    </source>
</evidence>
<comment type="caution">
    <text evidence="2">The sequence shown here is derived from an EMBL/GenBank/DDBJ whole genome shotgun (WGS) entry which is preliminary data.</text>
</comment>
<protein>
    <submittedName>
        <fullName evidence="2">Uncharacterized protein</fullName>
    </submittedName>
</protein>
<keyword evidence="3" id="KW-1185">Reference proteome</keyword>
<feature type="region of interest" description="Disordered" evidence="1">
    <location>
        <begin position="33"/>
        <end position="52"/>
    </location>
</feature>
<gene>
    <name evidence="2" type="ORF">GDO81_018003</name>
</gene>
<accession>A0AAV7A9Y5</accession>
<evidence type="ECO:0000313" key="2">
    <source>
        <dbReference type="EMBL" id="KAG8556280.1"/>
    </source>
</evidence>
<name>A0AAV7A9Y5_ENGPU</name>
<dbReference type="AlphaFoldDB" id="A0AAV7A9Y5"/>
<sequence length="164" mass="18978">MAHYWSNRTTTTGFLIFRRVFPTQGTTIQTLEGTSYNSGGHQEKKVSKGHQGLQSQEGLQIGGRIFPIRTTTQRIIFERFLIHRFWSGKSTFPTLFFKHMWKTKVSQTRRGRKHQNLRGPNDDQIAGRTNPFDPTQSLVVNISSYSYSFCPAYQLNTFQLEIDL</sequence>
<dbReference type="Proteomes" id="UP000824782">
    <property type="component" value="Unassembled WGS sequence"/>
</dbReference>
<reference evidence="2" key="1">
    <citation type="thesis" date="2020" institute="ProQuest LLC" country="789 East Eisenhower Parkway, Ann Arbor, MI, USA">
        <title>Comparative Genomics and Chromosome Evolution.</title>
        <authorList>
            <person name="Mudd A.B."/>
        </authorList>
    </citation>
    <scope>NUCLEOTIDE SEQUENCE</scope>
    <source>
        <strain evidence="2">237g6f4</strain>
        <tissue evidence="2">Blood</tissue>
    </source>
</reference>
<feature type="region of interest" description="Disordered" evidence="1">
    <location>
        <begin position="108"/>
        <end position="130"/>
    </location>
</feature>
<evidence type="ECO:0000256" key="1">
    <source>
        <dbReference type="SAM" id="MobiDB-lite"/>
    </source>
</evidence>
<dbReference type="EMBL" id="WNYA01000009">
    <property type="protein sequence ID" value="KAG8556280.1"/>
    <property type="molecule type" value="Genomic_DNA"/>
</dbReference>
<organism evidence="2 3">
    <name type="scientific">Engystomops pustulosus</name>
    <name type="common">Tungara frog</name>
    <name type="synonym">Physalaemus pustulosus</name>
    <dbReference type="NCBI Taxonomy" id="76066"/>
    <lineage>
        <taxon>Eukaryota</taxon>
        <taxon>Metazoa</taxon>
        <taxon>Chordata</taxon>
        <taxon>Craniata</taxon>
        <taxon>Vertebrata</taxon>
        <taxon>Euteleostomi</taxon>
        <taxon>Amphibia</taxon>
        <taxon>Batrachia</taxon>
        <taxon>Anura</taxon>
        <taxon>Neobatrachia</taxon>
        <taxon>Hyloidea</taxon>
        <taxon>Leptodactylidae</taxon>
        <taxon>Leiuperinae</taxon>
        <taxon>Engystomops</taxon>
    </lineage>
</organism>
<proteinExistence type="predicted"/>